<feature type="non-terminal residue" evidence="2">
    <location>
        <position position="1"/>
    </location>
</feature>
<evidence type="ECO:0000313" key="3">
    <source>
        <dbReference type="Proteomes" id="UP000886653"/>
    </source>
</evidence>
<gene>
    <name evidence="2" type="ORF">CROQUDRAFT_28996</name>
</gene>
<keyword evidence="3" id="KW-1185">Reference proteome</keyword>
<dbReference type="InterPro" id="IPR051477">
    <property type="entry name" value="Expansin_CellWall"/>
</dbReference>
<protein>
    <recommendedName>
        <fullName evidence="4">Expansin-like EG45 domain-containing protein</fullName>
    </recommendedName>
</protein>
<dbReference type="EMBL" id="MU167339">
    <property type="protein sequence ID" value="KAG0142747.1"/>
    <property type="molecule type" value="Genomic_DNA"/>
</dbReference>
<dbReference type="Gene3D" id="2.60.40.760">
    <property type="entry name" value="Expansin, cellulose-binding-like domain"/>
    <property type="match status" value="1"/>
</dbReference>
<keyword evidence="1" id="KW-0732">Signal</keyword>
<name>A0A9P6T857_9BASI</name>
<dbReference type="AlphaFoldDB" id="A0A9P6T857"/>
<dbReference type="InterPro" id="IPR036908">
    <property type="entry name" value="RlpA-like_sf"/>
</dbReference>
<dbReference type="CDD" id="cd22271">
    <property type="entry name" value="DPBB_EXP_N-like"/>
    <property type="match status" value="1"/>
</dbReference>
<dbReference type="OrthoDB" id="406505at2759"/>
<sequence>TSSQSGEGTMWGGNWNGGNCLFSQWPQPADLPEIAMGGDNWKDGLYCGACIEVQSGSNKPVIGIVGDKCPSCKPNSLDLDPKMWNRVTGGANPGIIKITWKLVACNFSGLALLLTKKDGSNPHFFAVQVSQTNSAIISLEYRPSGSSSWEKAKRDTNSNFCDQGGKPAGKTADIKVLCADGVTEVITNAVDLSGPGVVKGPSNC</sequence>
<reference evidence="2" key="1">
    <citation type="submission" date="2013-11" db="EMBL/GenBank/DDBJ databases">
        <title>Genome sequence of the fusiform rust pathogen reveals effectors for host alternation and coevolution with pine.</title>
        <authorList>
            <consortium name="DOE Joint Genome Institute"/>
            <person name="Smith K."/>
            <person name="Pendleton A."/>
            <person name="Kubisiak T."/>
            <person name="Anderson C."/>
            <person name="Salamov A."/>
            <person name="Aerts A."/>
            <person name="Riley R."/>
            <person name="Clum A."/>
            <person name="Lindquist E."/>
            <person name="Ence D."/>
            <person name="Campbell M."/>
            <person name="Kronenberg Z."/>
            <person name="Feau N."/>
            <person name="Dhillon B."/>
            <person name="Hamelin R."/>
            <person name="Burleigh J."/>
            <person name="Smith J."/>
            <person name="Yandell M."/>
            <person name="Nelson C."/>
            <person name="Grigoriev I."/>
            <person name="Davis J."/>
        </authorList>
    </citation>
    <scope>NUCLEOTIDE SEQUENCE</scope>
    <source>
        <strain evidence="2">G11</strain>
    </source>
</reference>
<evidence type="ECO:0000313" key="2">
    <source>
        <dbReference type="EMBL" id="KAG0142747.1"/>
    </source>
</evidence>
<proteinExistence type="predicted"/>
<dbReference type="PANTHER" id="PTHR31836:SF21">
    <property type="entry name" value="EXPANSIN-LIKE PROTEIN 7"/>
    <property type="match status" value="1"/>
</dbReference>
<dbReference type="PANTHER" id="PTHR31836">
    <property type="match status" value="1"/>
</dbReference>
<accession>A0A9P6T857</accession>
<evidence type="ECO:0008006" key="4">
    <source>
        <dbReference type="Google" id="ProtNLM"/>
    </source>
</evidence>
<evidence type="ECO:0000256" key="1">
    <source>
        <dbReference type="ARBA" id="ARBA00022729"/>
    </source>
</evidence>
<dbReference type="SUPFAM" id="SSF50685">
    <property type="entry name" value="Barwin-like endoglucanases"/>
    <property type="match status" value="1"/>
</dbReference>
<organism evidence="2 3">
    <name type="scientific">Cronartium quercuum f. sp. fusiforme G11</name>
    <dbReference type="NCBI Taxonomy" id="708437"/>
    <lineage>
        <taxon>Eukaryota</taxon>
        <taxon>Fungi</taxon>
        <taxon>Dikarya</taxon>
        <taxon>Basidiomycota</taxon>
        <taxon>Pucciniomycotina</taxon>
        <taxon>Pucciniomycetes</taxon>
        <taxon>Pucciniales</taxon>
        <taxon>Coleosporiaceae</taxon>
        <taxon>Cronartium</taxon>
    </lineage>
</organism>
<dbReference type="SUPFAM" id="SSF49590">
    <property type="entry name" value="PHL pollen allergen"/>
    <property type="match status" value="1"/>
</dbReference>
<feature type="non-terminal residue" evidence="2">
    <location>
        <position position="204"/>
    </location>
</feature>
<comment type="caution">
    <text evidence="2">The sequence shown here is derived from an EMBL/GenBank/DDBJ whole genome shotgun (WGS) entry which is preliminary data.</text>
</comment>
<dbReference type="InterPro" id="IPR036749">
    <property type="entry name" value="Expansin_CBD_sf"/>
</dbReference>
<dbReference type="Proteomes" id="UP000886653">
    <property type="component" value="Unassembled WGS sequence"/>
</dbReference>
<dbReference type="Gene3D" id="2.40.40.10">
    <property type="entry name" value="RlpA-like domain"/>
    <property type="match status" value="1"/>
</dbReference>